<dbReference type="Proteomes" id="UP000193467">
    <property type="component" value="Unassembled WGS sequence"/>
</dbReference>
<dbReference type="InterPro" id="IPR040351">
    <property type="entry name" value="RAB3IL/RAB3IP/Sec2"/>
</dbReference>
<feature type="region of interest" description="Disordered" evidence="2">
    <location>
        <begin position="154"/>
        <end position="202"/>
    </location>
</feature>
<feature type="compositionally biased region" description="Low complexity" evidence="2">
    <location>
        <begin position="795"/>
        <end position="804"/>
    </location>
</feature>
<dbReference type="InParanoid" id="A0A1Y2CZK1"/>
<feature type="compositionally biased region" description="Basic and acidic residues" evidence="2">
    <location>
        <begin position="920"/>
        <end position="932"/>
    </location>
</feature>
<dbReference type="GO" id="GO:0005085">
    <property type="term" value="F:guanyl-nucleotide exchange factor activity"/>
    <property type="evidence" value="ECO:0007669"/>
    <property type="project" value="InterPro"/>
</dbReference>
<feature type="compositionally biased region" description="Low complexity" evidence="2">
    <location>
        <begin position="819"/>
        <end position="855"/>
    </location>
</feature>
<dbReference type="OrthoDB" id="2536846at2759"/>
<organism evidence="4 5">
    <name type="scientific">Leucosporidium creatinivorum</name>
    <dbReference type="NCBI Taxonomy" id="106004"/>
    <lineage>
        <taxon>Eukaryota</taxon>
        <taxon>Fungi</taxon>
        <taxon>Dikarya</taxon>
        <taxon>Basidiomycota</taxon>
        <taxon>Pucciniomycotina</taxon>
        <taxon>Microbotryomycetes</taxon>
        <taxon>Leucosporidiales</taxon>
        <taxon>Leucosporidium</taxon>
    </lineage>
</organism>
<accession>A0A1Y2CZK1</accession>
<feature type="compositionally biased region" description="Basic and acidic residues" evidence="2">
    <location>
        <begin position="254"/>
        <end position="271"/>
    </location>
</feature>
<feature type="compositionally biased region" description="Acidic residues" evidence="2">
    <location>
        <begin position="908"/>
        <end position="919"/>
    </location>
</feature>
<dbReference type="AlphaFoldDB" id="A0A1Y2CZK1"/>
<dbReference type="EMBL" id="MCGR01000107">
    <property type="protein sequence ID" value="ORY51775.1"/>
    <property type="molecule type" value="Genomic_DNA"/>
</dbReference>
<feature type="compositionally biased region" description="Polar residues" evidence="2">
    <location>
        <begin position="456"/>
        <end position="465"/>
    </location>
</feature>
<feature type="compositionally biased region" description="Polar residues" evidence="2">
    <location>
        <begin position="577"/>
        <end position="587"/>
    </location>
</feature>
<feature type="compositionally biased region" description="Polar residues" evidence="2">
    <location>
        <begin position="436"/>
        <end position="449"/>
    </location>
</feature>
<evidence type="ECO:0000313" key="4">
    <source>
        <dbReference type="EMBL" id="ORY51775.1"/>
    </source>
</evidence>
<feature type="compositionally biased region" description="Pro residues" evidence="2">
    <location>
        <begin position="14"/>
        <end position="26"/>
    </location>
</feature>
<gene>
    <name evidence="4" type="ORF">BCR35DRAFT_310693</name>
</gene>
<feature type="compositionally biased region" description="Low complexity" evidence="2">
    <location>
        <begin position="224"/>
        <end position="235"/>
    </location>
</feature>
<feature type="region of interest" description="Disordered" evidence="2">
    <location>
        <begin position="215"/>
        <end position="272"/>
    </location>
</feature>
<feature type="region of interest" description="Disordered" evidence="2">
    <location>
        <begin position="387"/>
        <end position="932"/>
    </location>
</feature>
<evidence type="ECO:0000256" key="2">
    <source>
        <dbReference type="SAM" id="MobiDB-lite"/>
    </source>
</evidence>
<feature type="compositionally biased region" description="Basic and acidic residues" evidence="2">
    <location>
        <begin position="387"/>
        <end position="399"/>
    </location>
</feature>
<reference evidence="4 5" key="1">
    <citation type="submission" date="2016-07" db="EMBL/GenBank/DDBJ databases">
        <title>Pervasive Adenine N6-methylation of Active Genes in Fungi.</title>
        <authorList>
            <consortium name="DOE Joint Genome Institute"/>
            <person name="Mondo S.J."/>
            <person name="Dannebaum R.O."/>
            <person name="Kuo R.C."/>
            <person name="Labutti K."/>
            <person name="Haridas S."/>
            <person name="Kuo A."/>
            <person name="Salamov A."/>
            <person name="Ahrendt S.R."/>
            <person name="Lipzen A."/>
            <person name="Sullivan W."/>
            <person name="Andreopoulos W.B."/>
            <person name="Clum A."/>
            <person name="Lindquist E."/>
            <person name="Daum C."/>
            <person name="Ramamoorthy G.K."/>
            <person name="Gryganskyi A."/>
            <person name="Culley D."/>
            <person name="Magnuson J.K."/>
            <person name="James T.Y."/>
            <person name="O'Malley M.A."/>
            <person name="Stajich J.E."/>
            <person name="Spatafora J.W."/>
            <person name="Visel A."/>
            <person name="Grigoriev I.V."/>
        </authorList>
    </citation>
    <scope>NUCLEOTIDE SEQUENCE [LARGE SCALE GENOMIC DNA]</scope>
    <source>
        <strain evidence="4 5">62-1032</strain>
    </source>
</reference>
<feature type="compositionally biased region" description="Low complexity" evidence="2">
    <location>
        <begin position="516"/>
        <end position="535"/>
    </location>
</feature>
<dbReference type="InterPro" id="IPR009449">
    <property type="entry name" value="Sec2_N"/>
</dbReference>
<proteinExistence type="predicted"/>
<feature type="domain" description="GDP/GTP exchange factor Sec2 N-terminal" evidence="3">
    <location>
        <begin position="289"/>
        <end position="379"/>
    </location>
</feature>
<dbReference type="Gene3D" id="6.10.140.910">
    <property type="match status" value="1"/>
</dbReference>
<feature type="compositionally biased region" description="Pro residues" evidence="2">
    <location>
        <begin position="601"/>
        <end position="615"/>
    </location>
</feature>
<dbReference type="Pfam" id="PF06428">
    <property type="entry name" value="Sec2p"/>
    <property type="match status" value="1"/>
</dbReference>
<evidence type="ECO:0000256" key="1">
    <source>
        <dbReference type="ARBA" id="ARBA00023054"/>
    </source>
</evidence>
<feature type="compositionally biased region" description="Low complexity" evidence="2">
    <location>
        <begin position="719"/>
        <end position="736"/>
    </location>
</feature>
<evidence type="ECO:0000259" key="3">
    <source>
        <dbReference type="Pfam" id="PF06428"/>
    </source>
</evidence>
<dbReference type="PANTHER" id="PTHR14430">
    <property type="entry name" value="RABIN3-RELATED"/>
    <property type="match status" value="1"/>
</dbReference>
<name>A0A1Y2CZK1_9BASI</name>
<dbReference type="PANTHER" id="PTHR14430:SF0">
    <property type="entry name" value="SEC2P DOMAIN-CONTAINING PROTEIN"/>
    <property type="match status" value="1"/>
</dbReference>
<feature type="compositionally biased region" description="Basic and acidic residues" evidence="2">
    <location>
        <begin position="536"/>
        <end position="567"/>
    </location>
</feature>
<dbReference type="STRING" id="106004.A0A1Y2CZK1"/>
<feature type="compositionally biased region" description="Basic and acidic residues" evidence="2">
    <location>
        <begin position="772"/>
        <end position="783"/>
    </location>
</feature>
<feature type="compositionally biased region" description="Pro residues" evidence="2">
    <location>
        <begin position="622"/>
        <end position="634"/>
    </location>
</feature>
<feature type="compositionally biased region" description="Low complexity" evidence="2">
    <location>
        <begin position="756"/>
        <end position="771"/>
    </location>
</feature>
<feature type="compositionally biased region" description="Pro residues" evidence="2">
    <location>
        <begin position="805"/>
        <end position="818"/>
    </location>
</feature>
<feature type="compositionally biased region" description="Low complexity" evidence="2">
    <location>
        <begin position="868"/>
        <end position="891"/>
    </location>
</feature>
<feature type="compositionally biased region" description="Low complexity" evidence="2">
    <location>
        <begin position="426"/>
        <end position="435"/>
    </location>
</feature>
<dbReference type="GO" id="GO:0051286">
    <property type="term" value="C:cell tip"/>
    <property type="evidence" value="ECO:0007669"/>
    <property type="project" value="TreeGrafter"/>
</dbReference>
<keyword evidence="1" id="KW-0175">Coiled coil</keyword>
<evidence type="ECO:0000313" key="5">
    <source>
        <dbReference type="Proteomes" id="UP000193467"/>
    </source>
</evidence>
<dbReference type="GO" id="GO:0070319">
    <property type="term" value="C:Golgi to plasma membrane transport vesicle"/>
    <property type="evidence" value="ECO:0007669"/>
    <property type="project" value="TreeGrafter"/>
</dbReference>
<feature type="compositionally biased region" description="Low complexity" evidence="2">
    <location>
        <begin position="648"/>
        <end position="679"/>
    </location>
</feature>
<dbReference type="GO" id="GO:0006887">
    <property type="term" value="P:exocytosis"/>
    <property type="evidence" value="ECO:0007669"/>
    <property type="project" value="TreeGrafter"/>
</dbReference>
<comment type="caution">
    <text evidence="4">The sequence shown here is derived from an EMBL/GenBank/DDBJ whole genome shotgun (WGS) entry which is preliminary data.</text>
</comment>
<feature type="compositionally biased region" description="Low complexity" evidence="2">
    <location>
        <begin position="162"/>
        <end position="173"/>
    </location>
</feature>
<dbReference type="SUPFAM" id="SSF144284">
    <property type="entry name" value="Sec2 N-terminal region"/>
    <property type="match status" value="1"/>
</dbReference>
<feature type="region of interest" description="Disordered" evidence="2">
    <location>
        <begin position="1"/>
        <end position="68"/>
    </location>
</feature>
<protein>
    <recommendedName>
        <fullName evidence="3">GDP/GTP exchange factor Sec2 N-terminal domain-containing protein</fullName>
    </recommendedName>
</protein>
<keyword evidence="5" id="KW-1185">Reference proteome</keyword>
<sequence>MARGTTSTASNNPISPPLPALPPPTPISKQSQVFAGGPVYPSSWQPTASGDDRGRTAQHSRRPSRAERYEVLVESARELIRRADHGGHVGLGIDSEQRGAVDQEEWRDTVGNLLKVVDGMARQLATHDELAAQLKIAQSNLTLAETHSEFLEETLRRRDSRSSVSMVSRHSASGAPAPPNVPSRRATTEGDRPESSASLFGLGLEDSRSSAASFFRMPSKRKQTPSVVSTASSVSLPPPTAPHTLRSSSSSPRLGDHPRNSHDTASSEDRPSLLLENGAGKTVSQLTSELFALQAQVTSLEQSCTTLKSTNTSLRRSAEVMAGRCAELEKTKDDLMAELENLSMELFQEANTMVADERKKSAKSEEEVTRLRTEIESLSRDLELLRRGMSGPHDDDRRHSGASSKTMLPRRPPNSTLPTLSPPDPSASNSPSLAPITTSASPNISQSGSPDPDSVSLASATSSRKWFNFGRSASVKSRSGSERDDSGVSPNPNGGTDSDGGMLQPPQAPGMLRAGSTSSLRSISSVSSSFFSAMSADDKVERDKEMMRDGDAEMGEREELLDERDRDAEEEEDLEQDPTTPMVSSNARGRIPSLPKASLYPLPPSPTPNHPPPPALSVQMTSPPPPARPSPPPINTSSLSPRIQPPASATSGFSTDSSPSSSPSIPFPSSTSPNPSSRSPRLDLTRGARPVAIHSFEGEAIAKSPKSPNAARWAELAGAIPSPSTSTFAASTSSPPLAGAQATSEERTRTLSAAGRSSTESSRSRSPLLPSNEREKERHEPARVAHRPPPLKLDTSATAPLATRPSPPPPARPAPPPSSTTAPAPTASAIPPSLSRSSSERTNPSPSPTTTTFPSANDPSSPQPLPSPTFSLPPSASGLISTSTSLSSLRSPEGLMRNIEDMNRSLFGDDDEEDEEEGVKDEVKEQEAKRRE</sequence>